<reference evidence="1 2" key="1">
    <citation type="submission" date="2019-02" db="EMBL/GenBank/DDBJ databases">
        <title>Genomic Encyclopedia of Archaeal and Bacterial Type Strains, Phase II (KMG-II): from individual species to whole genera.</title>
        <authorList>
            <person name="Goeker M."/>
        </authorList>
    </citation>
    <scope>NUCLEOTIDE SEQUENCE [LARGE SCALE GENOMIC DNA]</scope>
    <source>
        <strain evidence="1 2">DSM 18328</strain>
    </source>
</reference>
<dbReference type="EMBL" id="SHMP01000003">
    <property type="protein sequence ID" value="RZV12423.1"/>
    <property type="molecule type" value="Genomic_DNA"/>
</dbReference>
<evidence type="ECO:0000313" key="1">
    <source>
        <dbReference type="EMBL" id="RZV12423.1"/>
    </source>
</evidence>
<accession>A0A482YAT8</accession>
<protein>
    <submittedName>
        <fullName evidence="1">Uncharacterized protein</fullName>
    </submittedName>
</protein>
<organism evidence="1 2">
    <name type="scientific">Natrinema hispanicum</name>
    <dbReference type="NCBI Taxonomy" id="392421"/>
    <lineage>
        <taxon>Archaea</taxon>
        <taxon>Methanobacteriati</taxon>
        <taxon>Methanobacteriota</taxon>
        <taxon>Stenosarchaea group</taxon>
        <taxon>Halobacteria</taxon>
        <taxon>Halobacteriales</taxon>
        <taxon>Natrialbaceae</taxon>
        <taxon>Natrinema</taxon>
    </lineage>
</organism>
<gene>
    <name evidence="1" type="ORF">BDK88_1328</name>
</gene>
<dbReference type="Proteomes" id="UP000291097">
    <property type="component" value="Unassembled WGS sequence"/>
</dbReference>
<sequence>MLFPSKTGGVGGECKYTHTWVHTFGDTIERPIGRHRTTKANIRSHLYGGPQG</sequence>
<evidence type="ECO:0000313" key="2">
    <source>
        <dbReference type="Proteomes" id="UP000291097"/>
    </source>
</evidence>
<name>A0A482YAT8_9EURY</name>
<dbReference type="AlphaFoldDB" id="A0A482YAT8"/>
<proteinExistence type="predicted"/>
<comment type="caution">
    <text evidence="1">The sequence shown here is derived from an EMBL/GenBank/DDBJ whole genome shotgun (WGS) entry which is preliminary data.</text>
</comment>